<evidence type="ECO:0000313" key="4">
    <source>
        <dbReference type="RefSeq" id="XP_022317338.1"/>
    </source>
</evidence>
<protein>
    <submittedName>
        <fullName evidence="4">Golgin IMH1-like</fullName>
    </submittedName>
</protein>
<feature type="coiled-coil region" evidence="1">
    <location>
        <begin position="135"/>
        <end position="162"/>
    </location>
</feature>
<name>A0A8B8CNB1_CRAVI</name>
<dbReference type="KEGG" id="cvn:111120705"/>
<evidence type="ECO:0000256" key="2">
    <source>
        <dbReference type="SAM" id="MobiDB-lite"/>
    </source>
</evidence>
<dbReference type="GeneID" id="111120705"/>
<organism evidence="3 4">
    <name type="scientific">Crassostrea virginica</name>
    <name type="common">Eastern oyster</name>
    <dbReference type="NCBI Taxonomy" id="6565"/>
    <lineage>
        <taxon>Eukaryota</taxon>
        <taxon>Metazoa</taxon>
        <taxon>Spiralia</taxon>
        <taxon>Lophotrochozoa</taxon>
        <taxon>Mollusca</taxon>
        <taxon>Bivalvia</taxon>
        <taxon>Autobranchia</taxon>
        <taxon>Pteriomorphia</taxon>
        <taxon>Ostreida</taxon>
        <taxon>Ostreoidea</taxon>
        <taxon>Ostreidae</taxon>
        <taxon>Crassostrea</taxon>
    </lineage>
</organism>
<gene>
    <name evidence="4" type="primary">LOC111120705</name>
</gene>
<evidence type="ECO:0000313" key="3">
    <source>
        <dbReference type="Proteomes" id="UP000694844"/>
    </source>
</evidence>
<evidence type="ECO:0000256" key="1">
    <source>
        <dbReference type="SAM" id="Coils"/>
    </source>
</evidence>
<sequence length="278" mass="33071">MSKLIMKPKKEEKKESGEKKGGKPKKSYEQEAEEMRKKTDELLERERNGFLEQIAELIKELERLRKENEKLKRQQEEKMGVTAEVVDKMKRDLEHSKTTNTFLLHDVEDRKSQISRMESQLFEMTMKVEGMSKKMSEISKSNTESKQEIEELVKEKSRAERLWDENRKLRRFLATNHIDSRTGKPMYARGDNREKKLSPNKKVVRIRETIKSRSMQLANNRKNLLRPSKSLEDLRKLEEYYETTSTRSEKSNVTEPAPYLGHYMDIMKKKRTLQQKKV</sequence>
<dbReference type="AlphaFoldDB" id="A0A8B8CNB1"/>
<reference evidence="4" key="1">
    <citation type="submission" date="2025-08" db="UniProtKB">
        <authorList>
            <consortium name="RefSeq"/>
        </authorList>
    </citation>
    <scope>IDENTIFICATION</scope>
    <source>
        <tissue evidence="4">Whole sample</tissue>
    </source>
</reference>
<dbReference type="Proteomes" id="UP000694844">
    <property type="component" value="Chromosome 2"/>
</dbReference>
<dbReference type="OrthoDB" id="6103524at2759"/>
<keyword evidence="1" id="KW-0175">Coiled coil</keyword>
<keyword evidence="3" id="KW-1185">Reference proteome</keyword>
<proteinExistence type="predicted"/>
<feature type="compositionally biased region" description="Basic and acidic residues" evidence="2">
    <location>
        <begin position="8"/>
        <end position="45"/>
    </location>
</feature>
<accession>A0A8B8CNB1</accession>
<feature type="region of interest" description="Disordered" evidence="2">
    <location>
        <begin position="1"/>
        <end position="45"/>
    </location>
</feature>
<dbReference type="RefSeq" id="XP_022317338.1">
    <property type="nucleotide sequence ID" value="XM_022461630.1"/>
</dbReference>